<keyword evidence="4 7" id="KW-0274">FAD</keyword>
<dbReference type="PANTHER" id="PTHR42807">
    <property type="entry name" value="GLUTARYL-COA DEHYDROGENASE, MITOCHONDRIAL"/>
    <property type="match status" value="1"/>
</dbReference>
<dbReference type="InterPro" id="IPR009075">
    <property type="entry name" value="AcylCo_DH/oxidase_C"/>
</dbReference>
<dbReference type="GO" id="GO:0050660">
    <property type="term" value="F:flavin adenine dinucleotide binding"/>
    <property type="evidence" value="ECO:0007669"/>
    <property type="project" value="InterPro"/>
</dbReference>
<dbReference type="Proteomes" id="UP000589132">
    <property type="component" value="Unassembled WGS sequence"/>
</dbReference>
<comment type="caution">
    <text evidence="8">The sequence shown here is derived from an EMBL/GenBank/DDBJ whole genome shotgun (WGS) entry which is preliminary data.</text>
</comment>
<evidence type="ECO:0000256" key="1">
    <source>
        <dbReference type="ARBA" id="ARBA00001974"/>
    </source>
</evidence>
<organism evidence="8 9">
    <name type="scientific">Marine Group III euryarchaeote</name>
    <dbReference type="NCBI Taxonomy" id="2173149"/>
    <lineage>
        <taxon>Archaea</taxon>
        <taxon>Methanobacteriati</taxon>
        <taxon>Thermoplasmatota</taxon>
        <taxon>Thermoplasmata</taxon>
        <taxon>Candidatus Thermoprofundales</taxon>
    </lineage>
</organism>
<reference evidence="9" key="1">
    <citation type="journal article" date="2019" name="bioRxiv">
        <title>Genome diversification in globally distributed novel marine Proteobacteria is linked to environmental adaptation.</title>
        <authorList>
            <person name="Zhou Z."/>
            <person name="Tran P.Q."/>
            <person name="Kieft K."/>
            <person name="Anantharaman K."/>
        </authorList>
    </citation>
    <scope>NUCLEOTIDE SEQUENCE [LARGE SCALE GENOMIC DNA]</scope>
</reference>
<dbReference type="InterPro" id="IPR037069">
    <property type="entry name" value="AcylCoA_DH/ox_N_sf"/>
</dbReference>
<evidence type="ECO:0000256" key="6">
    <source>
        <dbReference type="ARBA" id="ARBA00023002"/>
    </source>
</evidence>
<dbReference type="InterPro" id="IPR046373">
    <property type="entry name" value="Acyl-CoA_Oxase/DH_mid-dom_sf"/>
</dbReference>
<proteinExistence type="inferred from homology"/>
<dbReference type="GO" id="GO:0000062">
    <property type="term" value="F:fatty-acyl-CoA binding"/>
    <property type="evidence" value="ECO:0007669"/>
    <property type="project" value="TreeGrafter"/>
</dbReference>
<dbReference type="EMBL" id="DTTC01000012">
    <property type="protein sequence ID" value="HIA97616.1"/>
    <property type="molecule type" value="Genomic_DNA"/>
</dbReference>
<evidence type="ECO:0000313" key="9">
    <source>
        <dbReference type="Proteomes" id="UP000589132"/>
    </source>
</evidence>
<evidence type="ECO:0000313" key="8">
    <source>
        <dbReference type="EMBL" id="HIA97616.1"/>
    </source>
</evidence>
<evidence type="ECO:0000256" key="7">
    <source>
        <dbReference type="RuleBase" id="RU362125"/>
    </source>
</evidence>
<dbReference type="InterPro" id="IPR052033">
    <property type="entry name" value="Glutaryl-CoA_DH_mitochondrial"/>
</dbReference>
<dbReference type="Pfam" id="PF02770">
    <property type="entry name" value="Acyl-CoA_dh_M"/>
    <property type="match status" value="1"/>
</dbReference>
<dbReference type="SUPFAM" id="SSF56645">
    <property type="entry name" value="Acyl-CoA dehydrogenase NM domain-like"/>
    <property type="match status" value="1"/>
</dbReference>
<dbReference type="InterPro" id="IPR036250">
    <property type="entry name" value="AcylCo_DH-like_C"/>
</dbReference>
<keyword evidence="3 7" id="KW-0285">Flavoprotein</keyword>
<name>A0A7C7PJY1_9ARCH</name>
<protein>
    <submittedName>
        <fullName evidence="8">Acyl-CoA dehydrogenase</fullName>
    </submittedName>
</protein>
<dbReference type="Pfam" id="PF00441">
    <property type="entry name" value="Acyl-CoA_dh_1"/>
    <property type="match status" value="1"/>
</dbReference>
<accession>A0A7C7PJY1</accession>
<dbReference type="SUPFAM" id="SSF47203">
    <property type="entry name" value="Acyl-CoA dehydrogenase C-terminal domain-like"/>
    <property type="match status" value="1"/>
</dbReference>
<keyword evidence="5" id="KW-0809">Transit peptide</keyword>
<dbReference type="InterPro" id="IPR009100">
    <property type="entry name" value="AcylCoA_DH/oxidase_NM_dom_sf"/>
</dbReference>
<sequence length="388" mass="43078">MSRYEGVDFYNIEQHLTEEETMVRDLVREWVDEKVIPIIEDYYAKGTFPMELMSEIGTMGLFGCNLKGYDCAGMSNVAYGLICQELERGDSAIRSCVSVQGSLSMYPIHAFGSEEQKQKYLPGMARGELIGCFGLTEPDHGSDPSGMETKAVEDGDSYVLNGAKMWITNGTIADLAVVWAKLDGKIRGFIVEKGDSGFTAPEMKGKHSLRASITSELVFQDCRIPKDRILPDVQGLKGPLSCLTQARFGIVWGSLGAATGCYHSSVDYSKSRIMFKKPIASFQLVQNKLAWMLREITKGQLLAYHLGRAKDEGKATPEMVSLGKMNNVDIALQIARMSRDIHGANGILNEYPIMRHMANLESVYTYEGTHDIHNLILGRWITGIQAFE</sequence>
<dbReference type="Pfam" id="PF02771">
    <property type="entry name" value="Acyl-CoA_dh_N"/>
    <property type="match status" value="1"/>
</dbReference>
<dbReference type="PANTHER" id="PTHR42807:SF1">
    <property type="entry name" value="GLUTARYL-COA DEHYDROGENASE, MITOCHONDRIAL"/>
    <property type="match status" value="1"/>
</dbReference>
<evidence type="ECO:0000256" key="5">
    <source>
        <dbReference type="ARBA" id="ARBA00022946"/>
    </source>
</evidence>
<dbReference type="Gene3D" id="1.10.540.10">
    <property type="entry name" value="Acyl-CoA dehydrogenase/oxidase, N-terminal domain"/>
    <property type="match status" value="1"/>
</dbReference>
<dbReference type="InterPro" id="IPR013786">
    <property type="entry name" value="AcylCoA_DH/ox_N"/>
</dbReference>
<dbReference type="GO" id="GO:0033539">
    <property type="term" value="P:fatty acid beta-oxidation using acyl-CoA dehydrogenase"/>
    <property type="evidence" value="ECO:0007669"/>
    <property type="project" value="TreeGrafter"/>
</dbReference>
<keyword evidence="6 7" id="KW-0560">Oxidoreductase</keyword>
<dbReference type="Gene3D" id="2.40.110.10">
    <property type="entry name" value="Butyryl-CoA Dehydrogenase, subunit A, domain 2"/>
    <property type="match status" value="1"/>
</dbReference>
<comment type="cofactor">
    <cofactor evidence="1 7">
        <name>FAD</name>
        <dbReference type="ChEBI" id="CHEBI:57692"/>
    </cofactor>
</comment>
<dbReference type="InterPro" id="IPR006091">
    <property type="entry name" value="Acyl-CoA_Oxase/DH_mid-dom"/>
</dbReference>
<evidence type="ECO:0000256" key="2">
    <source>
        <dbReference type="ARBA" id="ARBA00009347"/>
    </source>
</evidence>
<evidence type="ECO:0000256" key="3">
    <source>
        <dbReference type="ARBA" id="ARBA00022630"/>
    </source>
</evidence>
<gene>
    <name evidence="8" type="ORF">EYO15_00320</name>
</gene>
<comment type="similarity">
    <text evidence="2 7">Belongs to the acyl-CoA dehydrogenase family.</text>
</comment>
<dbReference type="Gene3D" id="1.20.140.10">
    <property type="entry name" value="Butyryl-CoA Dehydrogenase, subunit A, domain 3"/>
    <property type="match status" value="1"/>
</dbReference>
<dbReference type="GO" id="GO:0046949">
    <property type="term" value="P:fatty-acyl-CoA biosynthetic process"/>
    <property type="evidence" value="ECO:0007669"/>
    <property type="project" value="TreeGrafter"/>
</dbReference>
<dbReference type="AlphaFoldDB" id="A0A7C7PJY1"/>
<dbReference type="GO" id="GO:0004361">
    <property type="term" value="F:glutaryl-CoA dehydrogenase activity"/>
    <property type="evidence" value="ECO:0007669"/>
    <property type="project" value="TreeGrafter"/>
</dbReference>
<evidence type="ECO:0000256" key="4">
    <source>
        <dbReference type="ARBA" id="ARBA00022827"/>
    </source>
</evidence>
<dbReference type="FunFam" id="1.10.540.10:FF:000026">
    <property type="entry name" value="Acyl-CoA dehydrogenase medium chain"/>
    <property type="match status" value="1"/>
</dbReference>